<dbReference type="Pfam" id="PF01206">
    <property type="entry name" value="TusA"/>
    <property type="match status" value="1"/>
</dbReference>
<evidence type="ECO:0000313" key="2">
    <source>
        <dbReference type="EMBL" id="EAT58084.1"/>
    </source>
</evidence>
<feature type="domain" description="UPF0033" evidence="1">
    <location>
        <begin position="8"/>
        <end position="76"/>
    </location>
</feature>
<reference evidence="2 3" key="2">
    <citation type="submission" date="2006-07" db="EMBL/GenBank/DDBJ databases">
        <title>Sequencing of the draft genome and assembly of Chlorobium ferroxidans DSM 13031.</title>
        <authorList>
            <consortium name="US DOE Joint Genome Institute (JGI-PGF)"/>
            <person name="Copeland A."/>
            <person name="Lucas S."/>
            <person name="Lapidus A."/>
            <person name="Barry K."/>
            <person name="Glavina del Rio T."/>
            <person name="Dalin E."/>
            <person name="Tice H."/>
            <person name="Bruce D."/>
            <person name="Pitluck S."/>
            <person name="Richardson P."/>
        </authorList>
    </citation>
    <scope>NUCLEOTIDE SEQUENCE [LARGE SCALE GENOMIC DNA]</scope>
    <source>
        <strain evidence="2 3">DSM 13031</strain>
    </source>
</reference>
<proteinExistence type="predicted"/>
<dbReference type="Proteomes" id="UP000004162">
    <property type="component" value="Unassembled WGS sequence"/>
</dbReference>
<dbReference type="InterPro" id="IPR001455">
    <property type="entry name" value="TusA-like"/>
</dbReference>
<organism evidence="2 3">
    <name type="scientific">Chlorobium ferrooxidans DSM 13031</name>
    <dbReference type="NCBI Taxonomy" id="377431"/>
    <lineage>
        <taxon>Bacteria</taxon>
        <taxon>Pseudomonadati</taxon>
        <taxon>Chlorobiota</taxon>
        <taxon>Chlorobiia</taxon>
        <taxon>Chlorobiales</taxon>
        <taxon>Chlorobiaceae</taxon>
        <taxon>Chlorobium/Pelodictyon group</taxon>
        <taxon>Chlorobium</taxon>
    </lineage>
</organism>
<evidence type="ECO:0000313" key="3">
    <source>
        <dbReference type="Proteomes" id="UP000004162"/>
    </source>
</evidence>
<evidence type="ECO:0000259" key="1">
    <source>
        <dbReference type="Pfam" id="PF01206"/>
    </source>
</evidence>
<accession>Q0YP71</accession>
<name>Q0YP71_9CHLB</name>
<dbReference type="RefSeq" id="WP_006367306.1">
    <property type="nucleotide sequence ID" value="NZ_AASE01000033.1"/>
</dbReference>
<sequence length="77" mass="8182">MPSPEITKTLDVQGISCPANAMRVRAAVAELTGDELLEVLVDEGEAVLRVARTLKDCGHRIVKVVNRGEGVSVIVGK</sequence>
<comment type="caution">
    <text evidence="2">The sequence shown here is derived from an EMBL/GenBank/DDBJ whole genome shotgun (WGS) entry which is preliminary data.</text>
</comment>
<dbReference type="InterPro" id="IPR036868">
    <property type="entry name" value="TusA-like_sf"/>
</dbReference>
<dbReference type="EMBL" id="AASE01000033">
    <property type="protein sequence ID" value="EAT58084.1"/>
    <property type="molecule type" value="Genomic_DNA"/>
</dbReference>
<dbReference type="AlphaFoldDB" id="Q0YP71"/>
<gene>
    <name evidence="2" type="ORF">CferDRAFT_0109</name>
</gene>
<protein>
    <submittedName>
        <fullName evidence="2">SirA-like</fullName>
    </submittedName>
</protein>
<dbReference type="CDD" id="cd00291">
    <property type="entry name" value="SirA_YedF_YeeD"/>
    <property type="match status" value="1"/>
</dbReference>
<dbReference type="SUPFAM" id="SSF64307">
    <property type="entry name" value="SirA-like"/>
    <property type="match status" value="1"/>
</dbReference>
<reference evidence="2 3" key="1">
    <citation type="submission" date="2006-07" db="EMBL/GenBank/DDBJ databases">
        <title>Annotation of the draft genome assembly of Chlorobium ferroxidans DSM 13031.</title>
        <authorList>
            <consortium name="US DOE Joint Genome Institute (JGI-ORNL)"/>
            <person name="Larimer F."/>
            <person name="Land M."/>
            <person name="Hauser L."/>
        </authorList>
    </citation>
    <scope>NUCLEOTIDE SEQUENCE [LARGE SCALE GENOMIC DNA]</scope>
    <source>
        <strain evidence="2 3">DSM 13031</strain>
    </source>
</reference>
<keyword evidence="3" id="KW-1185">Reference proteome</keyword>
<dbReference type="Gene3D" id="3.30.110.40">
    <property type="entry name" value="TusA-like domain"/>
    <property type="match status" value="1"/>
</dbReference>